<evidence type="ECO:0000256" key="7">
    <source>
        <dbReference type="ARBA" id="ARBA00022898"/>
    </source>
</evidence>
<dbReference type="InterPro" id="IPR021115">
    <property type="entry name" value="Pyridoxal-P_BS"/>
</dbReference>
<protein>
    <recommendedName>
        <fullName evidence="9">Histidine decarboxylase</fullName>
        <ecNumber evidence="4">4.1.1.22</ecNumber>
    </recommendedName>
</protein>
<evidence type="ECO:0000256" key="10">
    <source>
        <dbReference type="PIRSR" id="PIRSR602129-50"/>
    </source>
</evidence>
<evidence type="ECO:0000256" key="3">
    <source>
        <dbReference type="ARBA" id="ARBA00011738"/>
    </source>
</evidence>
<dbReference type="PANTHER" id="PTHR11999:SF68">
    <property type="entry name" value="HISTIDINE DECARBOXYLASE"/>
    <property type="match status" value="1"/>
</dbReference>
<evidence type="ECO:0000256" key="6">
    <source>
        <dbReference type="ARBA" id="ARBA00022793"/>
    </source>
</evidence>
<dbReference type="Gene3D" id="3.40.640.10">
    <property type="entry name" value="Type I PLP-dependent aspartate aminotransferase-like (Major domain)"/>
    <property type="match status" value="1"/>
</dbReference>
<feature type="region of interest" description="Disordered" evidence="12">
    <location>
        <begin position="543"/>
        <end position="601"/>
    </location>
</feature>
<evidence type="ECO:0000256" key="12">
    <source>
        <dbReference type="SAM" id="MobiDB-lite"/>
    </source>
</evidence>
<dbReference type="CDD" id="cd06450">
    <property type="entry name" value="DOPA_deC_like"/>
    <property type="match status" value="1"/>
</dbReference>
<dbReference type="InterPro" id="IPR015422">
    <property type="entry name" value="PyrdxlP-dep_Trfase_small"/>
</dbReference>
<dbReference type="AlphaFoldDB" id="A0AAW0NZD0"/>
<evidence type="ECO:0000256" key="9">
    <source>
        <dbReference type="ARBA" id="ARBA00039946"/>
    </source>
</evidence>
<proteinExistence type="inferred from homology"/>
<keyword evidence="14" id="KW-1185">Reference proteome</keyword>
<dbReference type="Proteomes" id="UP001460270">
    <property type="component" value="Unassembled WGS sequence"/>
</dbReference>
<keyword evidence="8 11" id="KW-0456">Lyase</keyword>
<dbReference type="PRINTS" id="PR00800">
    <property type="entry name" value="YHDCRBOXLASE"/>
</dbReference>
<dbReference type="FunFam" id="1.20.1340.10:FF:000001">
    <property type="entry name" value="Histidine decarboxylase"/>
    <property type="match status" value="1"/>
</dbReference>
<keyword evidence="6" id="KW-0210">Decarboxylase</keyword>
<dbReference type="GO" id="GO:0042423">
    <property type="term" value="P:catecholamine biosynthetic process"/>
    <property type="evidence" value="ECO:0007669"/>
    <property type="project" value="UniProtKB-KW"/>
</dbReference>
<evidence type="ECO:0000256" key="4">
    <source>
        <dbReference type="ARBA" id="ARBA00012320"/>
    </source>
</evidence>
<comment type="similarity">
    <text evidence="2 11">Belongs to the group II decarboxylase family.</text>
</comment>
<dbReference type="InterPro" id="IPR010977">
    <property type="entry name" value="Aromatic_deC"/>
</dbReference>
<feature type="compositionally biased region" description="Polar residues" evidence="12">
    <location>
        <begin position="590"/>
        <end position="601"/>
    </location>
</feature>
<keyword evidence="5" id="KW-0127">Catecholamine biosynthesis</keyword>
<comment type="cofactor">
    <cofactor evidence="1 10 11">
        <name>pyridoxal 5'-phosphate</name>
        <dbReference type="ChEBI" id="CHEBI:597326"/>
    </cofactor>
</comment>
<feature type="modified residue" description="N6-(pyridoxal phosphate)lysine" evidence="10">
    <location>
        <position position="305"/>
    </location>
</feature>
<evidence type="ECO:0000256" key="5">
    <source>
        <dbReference type="ARBA" id="ARBA00022584"/>
    </source>
</evidence>
<comment type="subunit">
    <text evidence="3">Homodimer.</text>
</comment>
<dbReference type="GO" id="GO:0001694">
    <property type="term" value="P:histamine biosynthetic process"/>
    <property type="evidence" value="ECO:0007669"/>
    <property type="project" value="TreeGrafter"/>
</dbReference>
<accession>A0AAW0NZD0</accession>
<evidence type="ECO:0000256" key="11">
    <source>
        <dbReference type="RuleBase" id="RU000382"/>
    </source>
</evidence>
<dbReference type="PANTHER" id="PTHR11999">
    <property type="entry name" value="GROUP II PYRIDOXAL-5-PHOSPHATE DECARBOXYLASE"/>
    <property type="match status" value="1"/>
</dbReference>
<evidence type="ECO:0000313" key="14">
    <source>
        <dbReference type="Proteomes" id="UP001460270"/>
    </source>
</evidence>
<evidence type="ECO:0000256" key="2">
    <source>
        <dbReference type="ARBA" id="ARBA00009533"/>
    </source>
</evidence>
<dbReference type="SUPFAM" id="SSF53383">
    <property type="entry name" value="PLP-dependent transferases"/>
    <property type="match status" value="1"/>
</dbReference>
<evidence type="ECO:0000256" key="8">
    <source>
        <dbReference type="ARBA" id="ARBA00023239"/>
    </source>
</evidence>
<feature type="compositionally biased region" description="Polar residues" evidence="12">
    <location>
        <begin position="543"/>
        <end position="559"/>
    </location>
</feature>
<gene>
    <name evidence="13" type="ORF">WMY93_012639</name>
</gene>
<feature type="compositionally biased region" description="Basic residues" evidence="12">
    <location>
        <begin position="560"/>
        <end position="570"/>
    </location>
</feature>
<dbReference type="EC" id="4.1.1.22" evidence="4"/>
<dbReference type="Gene3D" id="3.90.1150.10">
    <property type="entry name" value="Aspartate Aminotransferase, domain 1"/>
    <property type="match status" value="1"/>
</dbReference>
<sequence>MQPEEYNRRGKELVDYITQYLGSIRERRVIPDVKPGYMRELLPDSAPFEPEDWDKIFSDIEKVVMPGVVHWQSPYMHAYFPGLTSWPSLLGDMLADAINCLGFTWASSPACTELEMNVMDWLCKALGLPSSSYHHHPDSSGGGVLQGTLSESTLVAVLAARKHKIQQLRAELDQDVDDSILNSRLVAYASDQAHSSVEKAGLISLVKIRFLPSDDQQSLRGETLQQAIEEDSRIGLVPFMVCATLGTTGVCAFDKLSEIGPICAAEDLWLHVDAAYAGSAYFCPELRWSLDGMDFADSFAFNPSKWMMVHFDCTAFWVKDKFKLQQTFSVDPVYLRHENSQVATDFMHWQIPLSRRFRSLKLWFVMRSFGLKNLQAHIRHGIEMAKLLESQILKDPNFEIPAKRHLGLVVFCLKKGNGATQELLCRLTRAGSMYLIPAEIRSKRIIRFTVTSQFTTTDDILRDWGLISKTAAAILSESDEKGDNDDTESQEDDVLSALDSSHIELWIDKAWTRTTRPMRSLSCSSEPLPYIYNFGLHHLAKTQISPQQTHPPLRCTQSQKRPRIRRRKRINCVSGPVSTNNNAPPKAPQENGTNATMLKGQ</sequence>
<evidence type="ECO:0000313" key="13">
    <source>
        <dbReference type="EMBL" id="KAK7912428.1"/>
    </source>
</evidence>
<reference evidence="14" key="1">
    <citation type="submission" date="2024-04" db="EMBL/GenBank/DDBJ databases">
        <title>Salinicola lusitanus LLJ914,a marine bacterium isolated from the Okinawa Trough.</title>
        <authorList>
            <person name="Li J."/>
        </authorList>
    </citation>
    <scope>NUCLEOTIDE SEQUENCE [LARGE SCALE GENOMIC DNA]</scope>
</reference>
<comment type="caution">
    <text evidence="13">The sequence shown here is derived from an EMBL/GenBank/DDBJ whole genome shotgun (WGS) entry which is preliminary data.</text>
</comment>
<dbReference type="FunFam" id="3.40.640.10:FF:000025">
    <property type="entry name" value="Histidine decarboxylase"/>
    <property type="match status" value="1"/>
</dbReference>
<dbReference type="EMBL" id="JBBPFD010000009">
    <property type="protein sequence ID" value="KAK7912428.1"/>
    <property type="molecule type" value="Genomic_DNA"/>
</dbReference>
<dbReference type="InterPro" id="IPR015421">
    <property type="entry name" value="PyrdxlP-dep_Trfase_major"/>
</dbReference>
<dbReference type="InterPro" id="IPR015424">
    <property type="entry name" value="PyrdxlP-dep_Trfase"/>
</dbReference>
<dbReference type="GO" id="GO:0030170">
    <property type="term" value="F:pyridoxal phosphate binding"/>
    <property type="evidence" value="ECO:0007669"/>
    <property type="project" value="InterPro"/>
</dbReference>
<dbReference type="GO" id="GO:0006548">
    <property type="term" value="P:L-histidine catabolic process"/>
    <property type="evidence" value="ECO:0007669"/>
    <property type="project" value="TreeGrafter"/>
</dbReference>
<dbReference type="Pfam" id="PF00282">
    <property type="entry name" value="Pyridoxal_deC"/>
    <property type="match status" value="1"/>
</dbReference>
<organism evidence="13 14">
    <name type="scientific">Mugilogobius chulae</name>
    <name type="common">yellowstripe goby</name>
    <dbReference type="NCBI Taxonomy" id="88201"/>
    <lineage>
        <taxon>Eukaryota</taxon>
        <taxon>Metazoa</taxon>
        <taxon>Chordata</taxon>
        <taxon>Craniata</taxon>
        <taxon>Vertebrata</taxon>
        <taxon>Euteleostomi</taxon>
        <taxon>Actinopterygii</taxon>
        <taxon>Neopterygii</taxon>
        <taxon>Teleostei</taxon>
        <taxon>Neoteleostei</taxon>
        <taxon>Acanthomorphata</taxon>
        <taxon>Gobiaria</taxon>
        <taxon>Gobiiformes</taxon>
        <taxon>Gobioidei</taxon>
        <taxon>Gobiidae</taxon>
        <taxon>Gobionellinae</taxon>
        <taxon>Mugilogobius</taxon>
    </lineage>
</organism>
<dbReference type="Gene3D" id="1.20.1340.10">
    <property type="entry name" value="dopa decarboxylase, N-terminal domain"/>
    <property type="match status" value="1"/>
</dbReference>
<keyword evidence="7 10" id="KW-0663">Pyridoxal phosphate</keyword>
<name>A0AAW0NZD0_9GOBI</name>
<dbReference type="InterPro" id="IPR002129">
    <property type="entry name" value="PyrdxlP-dep_de-COase"/>
</dbReference>
<dbReference type="PROSITE" id="PS00392">
    <property type="entry name" value="DDC_GAD_HDC_YDC"/>
    <property type="match status" value="1"/>
</dbReference>
<evidence type="ECO:0000256" key="1">
    <source>
        <dbReference type="ARBA" id="ARBA00001933"/>
    </source>
</evidence>
<dbReference type="GO" id="GO:0004398">
    <property type="term" value="F:histidine decarboxylase activity"/>
    <property type="evidence" value="ECO:0007669"/>
    <property type="project" value="UniProtKB-EC"/>
</dbReference>
<dbReference type="GO" id="GO:0005737">
    <property type="term" value="C:cytoplasm"/>
    <property type="evidence" value="ECO:0007669"/>
    <property type="project" value="TreeGrafter"/>
</dbReference>